<dbReference type="Proteomes" id="UP000002431">
    <property type="component" value="Chromosome"/>
</dbReference>
<dbReference type="Pfam" id="PF13439">
    <property type="entry name" value="Glyco_transf_4"/>
    <property type="match status" value="1"/>
</dbReference>
<dbReference type="eggNOG" id="COG0438">
    <property type="taxonomic scope" value="Bacteria"/>
</dbReference>
<dbReference type="InterPro" id="IPR001296">
    <property type="entry name" value="Glyco_trans_1"/>
</dbReference>
<sequence length="340" mass="37704">MSSVVNVRNLSGPLTGVQRYTQELVSRLPELAQLGQGVKGGILGHVWEQAVLPTLCRGQLLWSPGNTGPLAVRRQVVTIHDAATLDHPEWFDRKFASWYNVLIPQVAKTAQRIITVSEFSRRRLVDRCGVAAEKIVVTPLGVAEHFRKPVEDSAAVLERLGLQGKRYFLFVSSLEPRKNARRILDAWATWDDRPSDVVLAVVGETGGVFQQEVLPQNLRNVKFLGRLSDEELRAAYAGAHAFVYVSLYEGFGLPPLEAMASGAPVIASNVASLPEVVGDAALLVNPLRTEEILGAMRRLIRDGTLHAELVERGRAQSRRFTWQRTAELTWQILREAEHVA</sequence>
<dbReference type="SUPFAM" id="SSF53756">
    <property type="entry name" value="UDP-Glycosyltransferase/glycogen phosphorylase"/>
    <property type="match status" value="1"/>
</dbReference>
<evidence type="ECO:0000259" key="2">
    <source>
        <dbReference type="Pfam" id="PF00534"/>
    </source>
</evidence>
<dbReference type="GO" id="GO:0016757">
    <property type="term" value="F:glycosyltransferase activity"/>
    <property type="evidence" value="ECO:0007669"/>
    <property type="project" value="InterPro"/>
</dbReference>
<dbReference type="InterPro" id="IPR028098">
    <property type="entry name" value="Glyco_trans_4-like_N"/>
</dbReference>
<dbReference type="AlphaFoldDB" id="Q1J1I4"/>
<dbReference type="PANTHER" id="PTHR46401:SF2">
    <property type="entry name" value="GLYCOSYLTRANSFERASE WBBK-RELATED"/>
    <property type="match status" value="1"/>
</dbReference>
<dbReference type="FunFam" id="3.40.50.2000:FF:000119">
    <property type="entry name" value="Glycosyl transferase group 1"/>
    <property type="match status" value="1"/>
</dbReference>
<dbReference type="HOGENOM" id="CLU_009583_27_2_0"/>
<dbReference type="RefSeq" id="WP_011529494.1">
    <property type="nucleotide sequence ID" value="NC_008025.1"/>
</dbReference>
<protein>
    <submittedName>
        <fullName evidence="4">Glycosyl transferase, group 1</fullName>
    </submittedName>
</protein>
<dbReference type="CAZy" id="GT4">
    <property type="family name" value="Glycosyltransferase Family 4"/>
</dbReference>
<evidence type="ECO:0000256" key="1">
    <source>
        <dbReference type="ARBA" id="ARBA00022679"/>
    </source>
</evidence>
<organism evidence="4 5">
    <name type="scientific">Deinococcus geothermalis (strain DSM 11300 / CIP 105573 / AG-3a)</name>
    <dbReference type="NCBI Taxonomy" id="319795"/>
    <lineage>
        <taxon>Bacteria</taxon>
        <taxon>Thermotogati</taxon>
        <taxon>Deinococcota</taxon>
        <taxon>Deinococci</taxon>
        <taxon>Deinococcales</taxon>
        <taxon>Deinococcaceae</taxon>
        <taxon>Deinococcus</taxon>
    </lineage>
</organism>
<keyword evidence="5" id="KW-1185">Reference proteome</keyword>
<feature type="domain" description="Glycosyl transferase family 1" evidence="2">
    <location>
        <begin position="163"/>
        <end position="315"/>
    </location>
</feature>
<dbReference type="Gene3D" id="3.40.50.2000">
    <property type="entry name" value="Glycogen Phosphorylase B"/>
    <property type="match status" value="2"/>
</dbReference>
<proteinExistence type="predicted"/>
<evidence type="ECO:0000313" key="4">
    <source>
        <dbReference type="EMBL" id="ABF44650.1"/>
    </source>
</evidence>
<feature type="domain" description="Glycosyltransferase subfamily 4-like N-terminal" evidence="3">
    <location>
        <begin position="73"/>
        <end position="142"/>
    </location>
</feature>
<dbReference type="EMBL" id="CP000359">
    <property type="protein sequence ID" value="ABF44650.1"/>
    <property type="molecule type" value="Genomic_DNA"/>
</dbReference>
<keyword evidence="1 4" id="KW-0808">Transferase</keyword>
<name>Q1J1I4_DEIGD</name>
<dbReference type="STRING" id="319795.Dgeo_0347"/>
<dbReference type="CDD" id="cd03809">
    <property type="entry name" value="GT4_MtfB-like"/>
    <property type="match status" value="1"/>
</dbReference>
<evidence type="ECO:0000313" key="5">
    <source>
        <dbReference type="Proteomes" id="UP000002431"/>
    </source>
</evidence>
<dbReference type="Pfam" id="PF00534">
    <property type="entry name" value="Glycos_transf_1"/>
    <property type="match status" value="1"/>
</dbReference>
<reference evidence="4" key="1">
    <citation type="submission" date="2006-04" db="EMBL/GenBank/DDBJ databases">
        <title>Complete sequence of chromosome of Deinococcus geothermalis DSM 11300.</title>
        <authorList>
            <consortium name="US DOE Joint Genome Institute"/>
            <person name="Copeland A."/>
            <person name="Lucas S."/>
            <person name="Lapidus A."/>
            <person name="Barry K."/>
            <person name="Detter J.C."/>
            <person name="Glavina del Rio T."/>
            <person name="Hammon N."/>
            <person name="Israni S."/>
            <person name="Dalin E."/>
            <person name="Tice H."/>
            <person name="Pitluck S."/>
            <person name="Brettin T."/>
            <person name="Bruce D."/>
            <person name="Han C."/>
            <person name="Tapia R."/>
            <person name="Saunders E."/>
            <person name="Gilna P."/>
            <person name="Schmutz J."/>
            <person name="Larimer F."/>
            <person name="Land M."/>
            <person name="Hauser L."/>
            <person name="Kyrpides N."/>
            <person name="Kim E."/>
            <person name="Daly M.J."/>
            <person name="Fredrickson J.K."/>
            <person name="Makarova K.S."/>
            <person name="Gaidamakova E.K."/>
            <person name="Zhai M."/>
            <person name="Richardson P."/>
        </authorList>
    </citation>
    <scope>NUCLEOTIDE SEQUENCE</scope>
    <source>
        <strain evidence="4">DSM 11300</strain>
    </source>
</reference>
<evidence type="ECO:0000259" key="3">
    <source>
        <dbReference type="Pfam" id="PF13439"/>
    </source>
</evidence>
<dbReference type="KEGG" id="dge:Dgeo_0347"/>
<accession>Q1J1I4</accession>
<gene>
    <name evidence="4" type="ordered locus">Dgeo_0347</name>
</gene>
<dbReference type="GO" id="GO:0009103">
    <property type="term" value="P:lipopolysaccharide biosynthetic process"/>
    <property type="evidence" value="ECO:0007669"/>
    <property type="project" value="TreeGrafter"/>
</dbReference>
<dbReference type="PANTHER" id="PTHR46401">
    <property type="entry name" value="GLYCOSYLTRANSFERASE WBBK-RELATED"/>
    <property type="match status" value="1"/>
</dbReference>